<feature type="domain" description="DUF4377" evidence="3">
    <location>
        <begin position="50"/>
        <end position="123"/>
    </location>
</feature>
<sequence length="151" mass="16449">MFRPLRRSLALAALAALAGAAGLAGRETNAAANASAARAAAPHAATKTVYVAAQTARCVGVVPLDCLQVRTAPNEPWQLRHGGIEGFDYRPGDAYLLEIAAYRTPNPPADGSSVRWVLERVVRRQPRQARRRAAQRETNTRAMRKRHMRNA</sequence>
<dbReference type="Pfam" id="PF14302">
    <property type="entry name" value="DUF4377"/>
    <property type="match status" value="1"/>
</dbReference>
<name>A0A0E1WDE3_BURPE</name>
<evidence type="ECO:0000259" key="3">
    <source>
        <dbReference type="Pfam" id="PF14302"/>
    </source>
</evidence>
<accession>A0A0E1WDE3</accession>
<dbReference type="Proteomes" id="UP000001812">
    <property type="component" value="Chromosome I"/>
</dbReference>
<proteinExistence type="predicted"/>
<feature type="region of interest" description="Disordered" evidence="1">
    <location>
        <begin position="125"/>
        <end position="151"/>
    </location>
</feature>
<evidence type="ECO:0000256" key="1">
    <source>
        <dbReference type="SAM" id="MobiDB-lite"/>
    </source>
</evidence>
<dbReference type="RefSeq" id="WP_004526153.1">
    <property type="nucleotide sequence ID" value="NZ_CM000832.1"/>
</dbReference>
<dbReference type="InterPro" id="IPR025485">
    <property type="entry name" value="DUF4377"/>
</dbReference>
<keyword evidence="2" id="KW-0732">Signal</keyword>
<evidence type="ECO:0000313" key="4">
    <source>
        <dbReference type="EMBL" id="EET07592.1"/>
    </source>
</evidence>
<feature type="compositionally biased region" description="Basic residues" evidence="1">
    <location>
        <begin position="142"/>
        <end position="151"/>
    </location>
</feature>
<dbReference type="HOGENOM" id="CLU_134895_0_0_4"/>
<dbReference type="AlphaFoldDB" id="A0A0E1WDE3"/>
<organism evidence="4">
    <name type="scientific">Burkholderia pseudomallei 1710a</name>
    <dbReference type="NCBI Taxonomy" id="320371"/>
    <lineage>
        <taxon>Bacteria</taxon>
        <taxon>Pseudomonadati</taxon>
        <taxon>Pseudomonadota</taxon>
        <taxon>Betaproteobacteria</taxon>
        <taxon>Burkholderiales</taxon>
        <taxon>Burkholderiaceae</taxon>
        <taxon>Burkholderia</taxon>
        <taxon>pseudomallei group</taxon>
    </lineage>
</organism>
<reference evidence="4" key="1">
    <citation type="submission" date="2009-05" db="EMBL/GenBank/DDBJ databases">
        <authorList>
            <person name="Harkins D.M."/>
            <person name="DeShazer D."/>
            <person name="Woods D.E."/>
            <person name="Brinkac L.M."/>
            <person name="Brown K.A."/>
            <person name="Hung G.C."/>
            <person name="Tuanyok A."/>
            <person name="Zhang B."/>
            <person name="Nierman W.C."/>
        </authorList>
    </citation>
    <scope>NUCLEOTIDE SEQUENCE [LARGE SCALE GENOMIC DNA]</scope>
    <source>
        <strain evidence="4">1710a</strain>
    </source>
</reference>
<protein>
    <submittedName>
        <fullName evidence="4">Conserved domain protein</fullName>
    </submittedName>
</protein>
<dbReference type="EMBL" id="CM000832">
    <property type="protein sequence ID" value="EET07592.1"/>
    <property type="molecule type" value="Genomic_DNA"/>
</dbReference>
<feature type="chain" id="PRO_5002388555" evidence="2">
    <location>
        <begin position="21"/>
        <end position="151"/>
    </location>
</feature>
<evidence type="ECO:0000256" key="2">
    <source>
        <dbReference type="SAM" id="SignalP"/>
    </source>
</evidence>
<feature type="signal peptide" evidence="2">
    <location>
        <begin position="1"/>
        <end position="20"/>
    </location>
</feature>
<gene>
    <name evidence="4" type="ORF">BURPS1710A_1040</name>
</gene>